<gene>
    <name evidence="1" type="ORF">E5353_07185</name>
</gene>
<organism evidence="1 2">
    <name type="scientific">Bacteroides caecimuris</name>
    <dbReference type="NCBI Taxonomy" id="1796613"/>
    <lineage>
        <taxon>Bacteria</taxon>
        <taxon>Pseudomonadati</taxon>
        <taxon>Bacteroidota</taxon>
        <taxon>Bacteroidia</taxon>
        <taxon>Bacteroidales</taxon>
        <taxon>Bacteroidaceae</taxon>
        <taxon>Bacteroides</taxon>
    </lineage>
</organism>
<evidence type="ECO:0000313" key="1">
    <source>
        <dbReference type="EMBL" id="TGY38272.1"/>
    </source>
</evidence>
<dbReference type="Pfam" id="PF20459">
    <property type="entry name" value="DUF6712"/>
    <property type="match status" value="2"/>
</dbReference>
<accession>A0A4S2DAG9</accession>
<evidence type="ECO:0000313" key="2">
    <source>
        <dbReference type="Proteomes" id="UP000309566"/>
    </source>
</evidence>
<dbReference type="AlphaFoldDB" id="A0A4S2DAG9"/>
<proteinExistence type="predicted"/>
<dbReference type="RefSeq" id="WP_135999398.1">
    <property type="nucleotide sequence ID" value="NZ_CAQOQR010000197.1"/>
</dbReference>
<name>A0A4S2DAG9_9BACE</name>
<dbReference type="InterPro" id="IPR046558">
    <property type="entry name" value="DUF6712"/>
</dbReference>
<reference evidence="1 2" key="1">
    <citation type="submission" date="2019-04" db="EMBL/GenBank/DDBJ databases">
        <title>Microbes associate with the intestines of laboratory mice.</title>
        <authorList>
            <person name="Navarre W."/>
            <person name="Wong E."/>
            <person name="Huang K."/>
            <person name="Tropini C."/>
            <person name="Ng K."/>
            <person name="Yu B."/>
        </authorList>
    </citation>
    <scope>NUCLEOTIDE SEQUENCE [LARGE SCALE GENOMIC DNA]</scope>
    <source>
        <strain evidence="1 2">NM63_1-25</strain>
    </source>
</reference>
<protein>
    <submittedName>
        <fullName evidence="1">Uncharacterized protein</fullName>
    </submittedName>
</protein>
<comment type="caution">
    <text evidence="1">The sequence shown here is derived from an EMBL/GenBank/DDBJ whole genome shotgun (WGS) entry which is preliminary data.</text>
</comment>
<dbReference type="Proteomes" id="UP000309566">
    <property type="component" value="Unassembled WGS sequence"/>
</dbReference>
<dbReference type="EMBL" id="SRYX01000020">
    <property type="protein sequence ID" value="TGY38272.1"/>
    <property type="molecule type" value="Genomic_DNA"/>
</dbReference>
<sequence length="326" mass="37848">MIFSEKKWEDSDELKKFIPVSAALSFEKVESSLNDAFNLFVVPLFGEELSKKLQSIYDDPEAKAPELLLLEECQRAIANLAFWYNYTELNVRITDQGFQRQEAENFKSTYKYQEDQLRTAFKNKGFNAVDRMIDFLDKHRQEFPEYEKSPAYACRAKAIVRKTSEVDEVYFINNSHLVFLRLKPFFKIAEETILQPVLGVDLYNLLIKSIEKGDKELGGTTVEELRIRCAQFVILKAVAMLIRATGSLTDRGLYFKQLVPDKNGNEYENPVDLEQALTMAANVELTAKSYHDLLLTFVEEKLPEFFKGRQSRVFDRDNDHKKSVWL</sequence>